<dbReference type="EMBL" id="QNRK01000020">
    <property type="protein sequence ID" value="RBP09834.1"/>
    <property type="molecule type" value="Genomic_DNA"/>
</dbReference>
<sequence>MNDHTLDPRRFAAIVYEDGARVDGLMTAFAAELVAAGVNARGIVQLPPYAEGCGPGALMKLRDVASGEVIPLCQNLGPGAAACHLDSAALAGAAHRLRAAASEPSDILFFSKFGKQEAAGAGMRAELAFAISEGRTALTAVKRSLLPAWRSFTGGHGTLLAPRLWVVRDWWADLAHVRAKAA</sequence>
<dbReference type="RefSeq" id="WP_170153261.1">
    <property type="nucleotide sequence ID" value="NZ_QNRK01000020.1"/>
</dbReference>
<keyword evidence="2" id="KW-1185">Reference proteome</keyword>
<proteinExistence type="predicted"/>
<name>A0A366F5D7_9HYPH</name>
<gene>
    <name evidence="1" type="ORF">DFR50_12034</name>
</gene>
<evidence type="ECO:0000313" key="2">
    <source>
        <dbReference type="Proteomes" id="UP000253529"/>
    </source>
</evidence>
<reference evidence="1 2" key="1">
    <citation type="submission" date="2018-06" db="EMBL/GenBank/DDBJ databases">
        <title>Genomic Encyclopedia of Type Strains, Phase IV (KMG-IV): sequencing the most valuable type-strain genomes for metagenomic binning, comparative biology and taxonomic classification.</title>
        <authorList>
            <person name="Goeker M."/>
        </authorList>
    </citation>
    <scope>NUCLEOTIDE SEQUENCE [LARGE SCALE GENOMIC DNA]</scope>
    <source>
        <strain evidence="1 2">DSM 24875</strain>
    </source>
</reference>
<protein>
    <submittedName>
        <fullName evidence="1">Uncharacterized protein DUF2478</fullName>
    </submittedName>
</protein>
<organism evidence="1 2">
    <name type="scientific">Roseiarcus fermentans</name>
    <dbReference type="NCBI Taxonomy" id="1473586"/>
    <lineage>
        <taxon>Bacteria</taxon>
        <taxon>Pseudomonadati</taxon>
        <taxon>Pseudomonadota</taxon>
        <taxon>Alphaproteobacteria</taxon>
        <taxon>Hyphomicrobiales</taxon>
        <taxon>Roseiarcaceae</taxon>
        <taxon>Roseiarcus</taxon>
    </lineage>
</organism>
<evidence type="ECO:0000313" key="1">
    <source>
        <dbReference type="EMBL" id="RBP09834.1"/>
    </source>
</evidence>
<accession>A0A366F5D7</accession>
<dbReference type="Proteomes" id="UP000253529">
    <property type="component" value="Unassembled WGS sequence"/>
</dbReference>
<comment type="caution">
    <text evidence="1">The sequence shown here is derived from an EMBL/GenBank/DDBJ whole genome shotgun (WGS) entry which is preliminary data.</text>
</comment>
<dbReference type="AlphaFoldDB" id="A0A366F5D7"/>
<dbReference type="Pfam" id="PF10649">
    <property type="entry name" value="DUF2478"/>
    <property type="match status" value="1"/>
</dbReference>
<dbReference type="InterPro" id="IPR018912">
    <property type="entry name" value="DUF2478"/>
</dbReference>